<keyword evidence="1" id="KW-0472">Membrane</keyword>
<name>Q84X56_9POAL</name>
<evidence type="ECO:0000313" key="2">
    <source>
        <dbReference type="EMBL" id="AAO43265.1"/>
    </source>
</evidence>
<dbReference type="EMBL" id="AY217117">
    <property type="protein sequence ID" value="AAO43265.1"/>
    <property type="molecule type" value="mRNA"/>
</dbReference>
<sequence length="73" mass="7829">GMGGVGKTEKLATQRLYCSGAIARGLIILISEYSQGLILSFFLIHSSSTLRSLLVVVLELAEIPLLLIVLDDV</sequence>
<evidence type="ECO:0000256" key="1">
    <source>
        <dbReference type="SAM" id="Phobius"/>
    </source>
</evidence>
<keyword evidence="1" id="KW-1133">Transmembrane helix</keyword>
<proteinExistence type="evidence at transcript level"/>
<reference evidence="2" key="1">
    <citation type="submission" date="2003-01" db="EMBL/GenBank/DDBJ databases">
        <authorList>
            <person name="Jiang S."/>
            <person name="Hu Z."/>
            <person name="Li W."/>
        </authorList>
    </citation>
    <scope>NUCLEOTIDE SEQUENCE</scope>
</reference>
<protein>
    <submittedName>
        <fullName evidence="2">NBS-type putative resistance protein</fullName>
    </submittedName>
</protein>
<feature type="transmembrane region" description="Helical" evidence="1">
    <location>
        <begin position="50"/>
        <end position="70"/>
    </location>
</feature>
<dbReference type="AlphaFoldDB" id="Q84X56"/>
<accession>Q84X56</accession>
<feature type="non-terminal residue" evidence="2">
    <location>
        <position position="73"/>
    </location>
</feature>
<feature type="transmembrane region" description="Helical" evidence="1">
    <location>
        <begin position="21"/>
        <end position="44"/>
    </location>
</feature>
<organism evidence="2">
    <name type="scientific">Thinopyrum intermedium</name>
    <dbReference type="NCBI Taxonomy" id="85679"/>
    <lineage>
        <taxon>Eukaryota</taxon>
        <taxon>Viridiplantae</taxon>
        <taxon>Streptophyta</taxon>
        <taxon>Embryophyta</taxon>
        <taxon>Tracheophyta</taxon>
        <taxon>Spermatophyta</taxon>
        <taxon>Magnoliopsida</taxon>
        <taxon>Liliopsida</taxon>
        <taxon>Poales</taxon>
        <taxon>Poaceae</taxon>
        <taxon>BOP clade</taxon>
        <taxon>Pooideae</taxon>
        <taxon>Triticodae</taxon>
        <taxon>Triticeae</taxon>
        <taxon>Triticinae</taxon>
        <taxon>Thinopyrum</taxon>
    </lineage>
</organism>
<feature type="non-terminal residue" evidence="2">
    <location>
        <position position="1"/>
    </location>
</feature>
<keyword evidence="1" id="KW-0812">Transmembrane</keyword>